<dbReference type="Pfam" id="PF07686">
    <property type="entry name" value="V-set"/>
    <property type="match status" value="2"/>
</dbReference>
<evidence type="ECO:0000256" key="6">
    <source>
        <dbReference type="SAM" id="SignalP"/>
    </source>
</evidence>
<protein>
    <recommendedName>
        <fullName evidence="7">Ig-like domain-containing protein</fullName>
    </recommendedName>
</protein>
<evidence type="ECO:0000256" key="5">
    <source>
        <dbReference type="SAM" id="Phobius"/>
    </source>
</evidence>
<feature type="region of interest" description="Disordered" evidence="4">
    <location>
        <begin position="258"/>
        <end position="283"/>
    </location>
</feature>
<name>A0AAY5KTN2_ESOLU</name>
<evidence type="ECO:0000259" key="7">
    <source>
        <dbReference type="PROSITE" id="PS50835"/>
    </source>
</evidence>
<evidence type="ECO:0000313" key="9">
    <source>
        <dbReference type="Proteomes" id="UP000265140"/>
    </source>
</evidence>
<dbReference type="PANTHER" id="PTHR11860:SF118">
    <property type="entry name" value="CMRF35-LIKE MOLECULE 3-RELATED"/>
    <property type="match status" value="1"/>
</dbReference>
<keyword evidence="6" id="KW-0732">Signal</keyword>
<dbReference type="SUPFAM" id="SSF48726">
    <property type="entry name" value="Immunoglobulin"/>
    <property type="match status" value="2"/>
</dbReference>
<feature type="signal peptide" evidence="6">
    <location>
        <begin position="1"/>
        <end position="19"/>
    </location>
</feature>
<evidence type="ECO:0000256" key="3">
    <source>
        <dbReference type="ARBA" id="ARBA00023136"/>
    </source>
</evidence>
<dbReference type="GO" id="GO:0005886">
    <property type="term" value="C:plasma membrane"/>
    <property type="evidence" value="ECO:0007669"/>
    <property type="project" value="TreeGrafter"/>
</dbReference>
<keyword evidence="9" id="KW-1185">Reference proteome</keyword>
<feature type="chain" id="PRO_5044229893" description="Ig-like domain-containing protein" evidence="6">
    <location>
        <begin position="20"/>
        <end position="428"/>
    </location>
</feature>
<keyword evidence="2 5" id="KW-0812">Transmembrane</keyword>
<dbReference type="PANTHER" id="PTHR11860">
    <property type="entry name" value="POLYMERIC-IMMUNOGLOBULIN RECEPTOR"/>
    <property type="match status" value="1"/>
</dbReference>
<feature type="compositionally biased region" description="Low complexity" evidence="4">
    <location>
        <begin position="258"/>
        <end position="281"/>
    </location>
</feature>
<dbReference type="InterPro" id="IPR007110">
    <property type="entry name" value="Ig-like_dom"/>
</dbReference>
<dbReference type="PROSITE" id="PS50835">
    <property type="entry name" value="IG_LIKE"/>
    <property type="match status" value="1"/>
</dbReference>
<sequence length="428" mass="47953">MSILLIFTLLFFMTGSVNSFKVTGYSGGTVIIHCHYNNQEESNGKYFCKKNTFLGCEDKIRSGSQNTWQHRGRFSLYDDTEGKYFTVVIRQLTRQDEGTYRCAVDLYLDHDSYTKVELKVNEDECCTKTDTITNNLGGEATIICNYPENQEYSHVYLCKEDNHSKIYCEIISADSTSAKSGRFSLTDRREKRYTVTISNLTEDDTGTYWCGVENKKTGEHYISLFTEVHLSVIVSTTKPTTTSATSKTITTTYATSKTITTTSPTSNPTSTPTTSTNSSSSVNRPDTPLVIFVCVCVVVLLLLICLFILYRQKHKKTTAISPLHILNTDPGVNREGRHGDSEYEEIKERPLQSDSCDTTTTIYTTVSLPRKPSDSLHYASVNFHKDPSCPNEATTTISKEDTSCCDYATVNVDQNSTYSTVNHPHSTS</sequence>
<dbReference type="AlphaFoldDB" id="A0AAY5KTN2"/>
<dbReference type="InterPro" id="IPR050671">
    <property type="entry name" value="CD300_family_receptors"/>
</dbReference>
<evidence type="ECO:0000313" key="8">
    <source>
        <dbReference type="Ensembl" id="ENSELUP00000091665.1"/>
    </source>
</evidence>
<reference evidence="8 9" key="1">
    <citation type="submission" date="2020-02" db="EMBL/GenBank/DDBJ databases">
        <title>Esox lucius (northern pike) genome, fEsoLuc1, primary haplotype.</title>
        <authorList>
            <person name="Myers G."/>
            <person name="Karagic N."/>
            <person name="Meyer A."/>
            <person name="Pippel M."/>
            <person name="Reichard M."/>
            <person name="Winkler S."/>
            <person name="Tracey A."/>
            <person name="Sims Y."/>
            <person name="Howe K."/>
            <person name="Rhie A."/>
            <person name="Formenti G."/>
            <person name="Durbin R."/>
            <person name="Fedrigo O."/>
            <person name="Jarvis E.D."/>
        </authorList>
    </citation>
    <scope>NUCLEOTIDE SEQUENCE [LARGE SCALE GENOMIC DNA]</scope>
</reference>
<dbReference type="InterPro" id="IPR036179">
    <property type="entry name" value="Ig-like_dom_sf"/>
</dbReference>
<keyword evidence="3 5" id="KW-0472">Membrane</keyword>
<organism evidence="8 9">
    <name type="scientific">Esox lucius</name>
    <name type="common">Northern pike</name>
    <dbReference type="NCBI Taxonomy" id="8010"/>
    <lineage>
        <taxon>Eukaryota</taxon>
        <taxon>Metazoa</taxon>
        <taxon>Chordata</taxon>
        <taxon>Craniata</taxon>
        <taxon>Vertebrata</taxon>
        <taxon>Euteleostomi</taxon>
        <taxon>Actinopterygii</taxon>
        <taxon>Neopterygii</taxon>
        <taxon>Teleostei</taxon>
        <taxon>Protacanthopterygii</taxon>
        <taxon>Esociformes</taxon>
        <taxon>Esocidae</taxon>
        <taxon>Esox</taxon>
    </lineage>
</organism>
<proteinExistence type="predicted"/>
<dbReference type="InterPro" id="IPR003599">
    <property type="entry name" value="Ig_sub"/>
</dbReference>
<dbReference type="SMART" id="SM00409">
    <property type="entry name" value="IG"/>
    <property type="match status" value="2"/>
</dbReference>
<dbReference type="InterPro" id="IPR013783">
    <property type="entry name" value="Ig-like_fold"/>
</dbReference>
<dbReference type="Ensembl" id="ENSELUT00000095188.1">
    <property type="protein sequence ID" value="ENSELUP00000091665.1"/>
    <property type="gene ID" value="ENSELUG00000036349.1"/>
</dbReference>
<dbReference type="GeneTree" id="ENSGT00950000182977"/>
<accession>A0AAY5KTN2</accession>
<reference evidence="8" key="2">
    <citation type="submission" date="2025-08" db="UniProtKB">
        <authorList>
            <consortium name="Ensembl"/>
        </authorList>
    </citation>
    <scope>IDENTIFICATION</scope>
</reference>
<gene>
    <name evidence="8" type="primary">CD22</name>
</gene>
<feature type="transmembrane region" description="Helical" evidence="5">
    <location>
        <begin position="289"/>
        <end position="310"/>
    </location>
</feature>
<reference evidence="8" key="3">
    <citation type="submission" date="2025-09" db="UniProtKB">
        <authorList>
            <consortium name="Ensembl"/>
        </authorList>
    </citation>
    <scope>IDENTIFICATION</scope>
</reference>
<dbReference type="CDD" id="cd05716">
    <property type="entry name" value="IgV_pIgR_like"/>
    <property type="match status" value="1"/>
</dbReference>
<comment type="subcellular location">
    <subcellularLocation>
        <location evidence="1">Membrane</location>
    </subcellularLocation>
</comment>
<dbReference type="InterPro" id="IPR013106">
    <property type="entry name" value="Ig_V-set"/>
</dbReference>
<dbReference type="Proteomes" id="UP000265140">
    <property type="component" value="Chromosome 9"/>
</dbReference>
<evidence type="ECO:0000256" key="4">
    <source>
        <dbReference type="SAM" id="MobiDB-lite"/>
    </source>
</evidence>
<feature type="domain" description="Ig-like" evidence="7">
    <location>
        <begin position="27"/>
        <end position="121"/>
    </location>
</feature>
<evidence type="ECO:0000256" key="2">
    <source>
        <dbReference type="ARBA" id="ARBA00022692"/>
    </source>
</evidence>
<keyword evidence="5" id="KW-1133">Transmembrane helix</keyword>
<dbReference type="Gene3D" id="2.60.40.10">
    <property type="entry name" value="Immunoglobulins"/>
    <property type="match status" value="2"/>
</dbReference>
<dbReference type="GO" id="GO:0004888">
    <property type="term" value="F:transmembrane signaling receptor activity"/>
    <property type="evidence" value="ECO:0007669"/>
    <property type="project" value="TreeGrafter"/>
</dbReference>
<evidence type="ECO:0000256" key="1">
    <source>
        <dbReference type="ARBA" id="ARBA00004370"/>
    </source>
</evidence>